<dbReference type="AlphaFoldDB" id="A0A4Y2UH32"/>
<reference evidence="1 2" key="1">
    <citation type="journal article" date="2019" name="Sci. Rep.">
        <title>Orb-weaving spider Araneus ventricosus genome elucidates the spidroin gene catalogue.</title>
        <authorList>
            <person name="Kono N."/>
            <person name="Nakamura H."/>
            <person name="Ohtoshi R."/>
            <person name="Moran D.A.P."/>
            <person name="Shinohara A."/>
            <person name="Yoshida Y."/>
            <person name="Fujiwara M."/>
            <person name="Mori M."/>
            <person name="Tomita M."/>
            <person name="Arakawa K."/>
        </authorList>
    </citation>
    <scope>NUCLEOTIDE SEQUENCE [LARGE SCALE GENOMIC DNA]</scope>
</reference>
<proteinExistence type="predicted"/>
<name>A0A4Y2UH32_ARAVE</name>
<comment type="caution">
    <text evidence="1">The sequence shown here is derived from an EMBL/GenBank/DDBJ whole genome shotgun (WGS) entry which is preliminary data.</text>
</comment>
<accession>A0A4Y2UH32</accession>
<sequence length="53" mass="6017">MWPGDNSVSDSGCSAHTFFRRSHLSYPAMRKDSRTINDVAWRQFSLGNVTAVR</sequence>
<evidence type="ECO:0000313" key="2">
    <source>
        <dbReference type="Proteomes" id="UP000499080"/>
    </source>
</evidence>
<organism evidence="1 2">
    <name type="scientific">Araneus ventricosus</name>
    <name type="common">Orbweaver spider</name>
    <name type="synonym">Epeira ventricosa</name>
    <dbReference type="NCBI Taxonomy" id="182803"/>
    <lineage>
        <taxon>Eukaryota</taxon>
        <taxon>Metazoa</taxon>
        <taxon>Ecdysozoa</taxon>
        <taxon>Arthropoda</taxon>
        <taxon>Chelicerata</taxon>
        <taxon>Arachnida</taxon>
        <taxon>Araneae</taxon>
        <taxon>Araneomorphae</taxon>
        <taxon>Entelegynae</taxon>
        <taxon>Araneoidea</taxon>
        <taxon>Araneidae</taxon>
        <taxon>Araneus</taxon>
    </lineage>
</organism>
<keyword evidence="2" id="KW-1185">Reference proteome</keyword>
<dbReference type="Proteomes" id="UP000499080">
    <property type="component" value="Unassembled WGS sequence"/>
</dbReference>
<protein>
    <submittedName>
        <fullName evidence="1">Uncharacterized protein</fullName>
    </submittedName>
</protein>
<gene>
    <name evidence="1" type="ORF">AVEN_88069_1</name>
</gene>
<feature type="non-terminal residue" evidence="1">
    <location>
        <position position="53"/>
    </location>
</feature>
<evidence type="ECO:0000313" key="1">
    <source>
        <dbReference type="EMBL" id="GBO11502.1"/>
    </source>
</evidence>
<dbReference type="EMBL" id="BGPR01036330">
    <property type="protein sequence ID" value="GBO11502.1"/>
    <property type="molecule type" value="Genomic_DNA"/>
</dbReference>